<reference evidence="2" key="1">
    <citation type="journal article" date="2019" name="Int. J. Syst. Evol. Microbiol.">
        <title>The Global Catalogue of Microorganisms (GCM) 10K type strain sequencing project: providing services to taxonomists for standard genome sequencing and annotation.</title>
        <authorList>
            <consortium name="The Broad Institute Genomics Platform"/>
            <consortium name="The Broad Institute Genome Sequencing Center for Infectious Disease"/>
            <person name="Wu L."/>
            <person name="Ma J."/>
        </authorList>
    </citation>
    <scope>NUCLEOTIDE SEQUENCE [LARGE SCALE GENOMIC DNA]</scope>
    <source>
        <strain evidence="2">JCM 3272</strain>
    </source>
</reference>
<gene>
    <name evidence="1" type="ORF">GCM10010170_035190</name>
</gene>
<protein>
    <submittedName>
        <fullName evidence="1">Uncharacterized protein</fullName>
    </submittedName>
</protein>
<sequence>MNAADLPDGSIVAARDIVFIKNGDREWPWRGTRGGLHADCVIDDYLQRDGRVVRVGVDGWQS</sequence>
<evidence type="ECO:0000313" key="1">
    <source>
        <dbReference type="EMBL" id="GAA2347502.1"/>
    </source>
</evidence>
<name>A0ABP5T8K6_9ACTN</name>
<organism evidence="1 2">
    <name type="scientific">Dactylosporangium salmoneum</name>
    <dbReference type="NCBI Taxonomy" id="53361"/>
    <lineage>
        <taxon>Bacteria</taxon>
        <taxon>Bacillati</taxon>
        <taxon>Actinomycetota</taxon>
        <taxon>Actinomycetes</taxon>
        <taxon>Micromonosporales</taxon>
        <taxon>Micromonosporaceae</taxon>
        <taxon>Dactylosporangium</taxon>
    </lineage>
</organism>
<accession>A0ABP5T8K6</accession>
<dbReference type="RefSeq" id="WP_344613469.1">
    <property type="nucleotide sequence ID" value="NZ_BAAARV010000025.1"/>
</dbReference>
<dbReference type="Proteomes" id="UP001501444">
    <property type="component" value="Unassembled WGS sequence"/>
</dbReference>
<comment type="caution">
    <text evidence="1">The sequence shown here is derived from an EMBL/GenBank/DDBJ whole genome shotgun (WGS) entry which is preliminary data.</text>
</comment>
<dbReference type="EMBL" id="BAAARV010000025">
    <property type="protein sequence ID" value="GAA2347502.1"/>
    <property type="molecule type" value="Genomic_DNA"/>
</dbReference>
<evidence type="ECO:0000313" key="2">
    <source>
        <dbReference type="Proteomes" id="UP001501444"/>
    </source>
</evidence>
<keyword evidence="2" id="KW-1185">Reference proteome</keyword>
<proteinExistence type="predicted"/>